<dbReference type="InterPro" id="IPR050782">
    <property type="entry name" value="PP1_regulatory_subunit_3"/>
</dbReference>
<organism evidence="3 4">
    <name type="scientific">Rhizoctonia solani</name>
    <dbReference type="NCBI Taxonomy" id="456999"/>
    <lineage>
        <taxon>Eukaryota</taxon>
        <taxon>Fungi</taxon>
        <taxon>Dikarya</taxon>
        <taxon>Basidiomycota</taxon>
        <taxon>Agaricomycotina</taxon>
        <taxon>Agaricomycetes</taxon>
        <taxon>Cantharellales</taxon>
        <taxon>Ceratobasidiaceae</taxon>
        <taxon>Rhizoctonia</taxon>
    </lineage>
</organism>
<dbReference type="InterPro" id="IPR038175">
    <property type="entry name" value="CBM21_dom_sf"/>
</dbReference>
<feature type="region of interest" description="Disordered" evidence="1">
    <location>
        <begin position="529"/>
        <end position="639"/>
    </location>
</feature>
<evidence type="ECO:0000256" key="1">
    <source>
        <dbReference type="SAM" id="MobiDB-lite"/>
    </source>
</evidence>
<feature type="region of interest" description="Disordered" evidence="1">
    <location>
        <begin position="465"/>
        <end position="509"/>
    </location>
</feature>
<dbReference type="GO" id="GO:0005979">
    <property type="term" value="P:regulation of glycogen biosynthetic process"/>
    <property type="evidence" value="ECO:0007669"/>
    <property type="project" value="TreeGrafter"/>
</dbReference>
<dbReference type="PROSITE" id="PS51159">
    <property type="entry name" value="CBM21"/>
    <property type="match status" value="1"/>
</dbReference>
<feature type="compositionally biased region" description="Low complexity" evidence="1">
    <location>
        <begin position="168"/>
        <end position="177"/>
    </location>
</feature>
<dbReference type="GO" id="GO:0008157">
    <property type="term" value="F:protein phosphatase 1 binding"/>
    <property type="evidence" value="ECO:0007669"/>
    <property type="project" value="TreeGrafter"/>
</dbReference>
<feature type="compositionally biased region" description="Low complexity" evidence="1">
    <location>
        <begin position="476"/>
        <end position="492"/>
    </location>
</feature>
<dbReference type="GO" id="GO:0000164">
    <property type="term" value="C:protein phosphatase type 1 complex"/>
    <property type="evidence" value="ECO:0007669"/>
    <property type="project" value="TreeGrafter"/>
</dbReference>
<protein>
    <recommendedName>
        <fullName evidence="2">CBM21 domain-containing protein</fullName>
    </recommendedName>
</protein>
<proteinExistence type="predicted"/>
<feature type="region of interest" description="Disordered" evidence="1">
    <location>
        <begin position="656"/>
        <end position="710"/>
    </location>
</feature>
<feature type="compositionally biased region" description="Basic and acidic residues" evidence="1">
    <location>
        <begin position="465"/>
        <end position="475"/>
    </location>
</feature>
<evidence type="ECO:0000313" key="3">
    <source>
        <dbReference type="EMBL" id="CAE6389466.1"/>
    </source>
</evidence>
<comment type="caution">
    <text evidence="3">The sequence shown here is derived from an EMBL/GenBank/DDBJ whole genome shotgun (WGS) entry which is preliminary data.</text>
</comment>
<evidence type="ECO:0000259" key="2">
    <source>
        <dbReference type="PROSITE" id="PS51159"/>
    </source>
</evidence>
<feature type="domain" description="CBM21" evidence="2">
    <location>
        <begin position="320"/>
        <end position="459"/>
    </location>
</feature>
<accession>A0A8H2WKH8</accession>
<dbReference type="PANTHER" id="PTHR12307:SF36">
    <property type="entry name" value="GLYCOGEN-BINDING SUBUNIT 76A"/>
    <property type="match status" value="1"/>
</dbReference>
<feature type="compositionally biased region" description="Pro residues" evidence="1">
    <location>
        <begin position="51"/>
        <end position="60"/>
    </location>
</feature>
<feature type="region of interest" description="Disordered" evidence="1">
    <location>
        <begin position="110"/>
        <end position="177"/>
    </location>
</feature>
<feature type="region of interest" description="Disordered" evidence="1">
    <location>
        <begin position="1"/>
        <end position="85"/>
    </location>
</feature>
<feature type="compositionally biased region" description="Polar residues" evidence="1">
    <location>
        <begin position="678"/>
        <end position="702"/>
    </location>
</feature>
<sequence length="731" mass="77825">MMATATSPRPRRHHRSSTGSSFDAGSSAFSPLAVPRRASSASVSASVSAPAPAPITPPAPRVRKAAFQLGGSSEEEEDECPLVREVNQRARQSKLDDEHFGDFSYDAARAKADSEKQDVPFPVASPSPQRTHIPLPPLTIPDRDPTPVARCASSPSLAHPPKPTAIPSSASSTNSFNSGASTPIYLKNGRQLKPSLKSRVSLSLSTSDVASMLAHAKSAPSTPRVHFPTRERLESVVLFDKRARPLEVAAGDSPLVSPRFYDEEDSSIPSLNLRMRPQSSFPFPNMSPRGSSNNLQGFSAALMAKTKLKIAVSRSAPLQPTPHTDAHVHLAAIRLLGTRLSGSVLVKNVSFNKRVSVRYTFDSWETTSEVSAAWSSPNALADLPKGEVKPFGEEETDLDIARGIMVPVPTGYDRFTFNVKLDDVAPYLSARSLLIAVKFEAFGVGEWWDNCGGRNYRFEFDHVPRKDKEPKKEESTPTASTTPTPAPTSKPTGRPRSNTSPAPLNSDATVADPASASLLSAKLSVALQSDSVPSPKHSPARPTLKLEFPSDETIKDDSTPTPRATTQHKPLTPPDSASSSPREPPAQLPAVKSQSQPQPQTQVSLPSPEDSPSSGRRQSSPLPSPSAVEAPAHSTTNVKDQSYADFIAKYCFAGAAPASAPPSRPTPAPSYGGAPSTAPYNNNNNPGYTSFGSYPTPSSATRPQPDFGWASGPSWSSVGFNYGASFSGADL</sequence>
<feature type="compositionally biased region" description="Low complexity" evidence="1">
    <location>
        <begin position="593"/>
        <end position="608"/>
    </location>
</feature>
<feature type="compositionally biased region" description="Polar residues" evidence="1">
    <location>
        <begin position="559"/>
        <end position="581"/>
    </location>
</feature>
<feature type="compositionally biased region" description="Low complexity" evidence="1">
    <location>
        <begin position="17"/>
        <end position="50"/>
    </location>
</feature>
<dbReference type="AlphaFoldDB" id="A0A8H2WKH8"/>
<feature type="compositionally biased region" description="Polar residues" evidence="1">
    <location>
        <begin position="495"/>
        <end position="508"/>
    </location>
</feature>
<name>A0A8H2WKH8_9AGAM</name>
<gene>
    <name evidence="3" type="ORF">RDB_LOCUS29572</name>
</gene>
<dbReference type="PANTHER" id="PTHR12307">
    <property type="entry name" value="PROTEIN PHOSPHATASE 1 REGULATORY SUBUNIT"/>
    <property type="match status" value="1"/>
</dbReference>
<dbReference type="InterPro" id="IPR005036">
    <property type="entry name" value="CBM21_dom"/>
</dbReference>
<reference evidence="3" key="1">
    <citation type="submission" date="2021-01" db="EMBL/GenBank/DDBJ databases">
        <authorList>
            <person name="Kaushik A."/>
        </authorList>
    </citation>
    <scope>NUCLEOTIDE SEQUENCE</scope>
    <source>
        <strain evidence="3">AG1-1A</strain>
    </source>
</reference>
<dbReference type="EMBL" id="CAJMWR010000601">
    <property type="protein sequence ID" value="CAE6389466.1"/>
    <property type="molecule type" value="Genomic_DNA"/>
</dbReference>
<dbReference type="Pfam" id="PF03370">
    <property type="entry name" value="CBM_21"/>
    <property type="match status" value="1"/>
</dbReference>
<feature type="compositionally biased region" description="Polar residues" evidence="1">
    <location>
        <begin position="610"/>
        <end position="621"/>
    </location>
</feature>
<dbReference type="Proteomes" id="UP000663840">
    <property type="component" value="Unassembled WGS sequence"/>
</dbReference>
<feature type="compositionally biased region" description="Pro residues" evidence="1">
    <location>
        <begin position="659"/>
        <end position="668"/>
    </location>
</feature>
<evidence type="ECO:0000313" key="4">
    <source>
        <dbReference type="Proteomes" id="UP000663840"/>
    </source>
</evidence>
<dbReference type="GO" id="GO:2001069">
    <property type="term" value="F:glycogen binding"/>
    <property type="evidence" value="ECO:0007669"/>
    <property type="project" value="TreeGrafter"/>
</dbReference>
<dbReference type="Gene3D" id="2.60.40.2440">
    <property type="entry name" value="Carbohydrate binding type-21 domain"/>
    <property type="match status" value="1"/>
</dbReference>